<proteinExistence type="predicted"/>
<reference evidence="1 2" key="1">
    <citation type="submission" date="2019-05" db="EMBL/GenBank/DDBJ databases">
        <title>Comparative genomics and metabolomics analyses of clavulanic acid producing Streptomyces species provides insight into specialized metabolism and evolution of beta-lactam biosynthetic gene clusters.</title>
        <authorList>
            <person name="Moore M.A."/>
            <person name="Cruz-Morales P."/>
            <person name="Barona Gomez F."/>
            <person name="Kapil T."/>
        </authorList>
    </citation>
    <scope>NUCLEOTIDE SEQUENCE [LARGE SCALE GENOMIC DNA]</scope>
    <source>
        <strain evidence="1 2">NRRL 5741</strain>
    </source>
</reference>
<dbReference type="EMBL" id="VCLA01000180">
    <property type="protein sequence ID" value="MQT03895.1"/>
    <property type="molecule type" value="Genomic_DNA"/>
</dbReference>
<keyword evidence="2" id="KW-1185">Reference proteome</keyword>
<dbReference type="OrthoDB" id="4246334at2"/>
<evidence type="ECO:0000313" key="1">
    <source>
        <dbReference type="EMBL" id="MQT03895.1"/>
    </source>
</evidence>
<accession>A0A646KNS3</accession>
<sequence length="116" mass="12307">MPKAWTAPAASALRAVAETRLAVTALLDYMPLPAPTMSARADAVYVNVADPDDLLPWLAALDGTIHRSPAFEGVQLWTLHTFTPPGRTGDRVPVRVSVPVPCGEPVMHELLSAVAA</sequence>
<organism evidence="1 2">
    <name type="scientific">Streptomyces jumonjinensis</name>
    <dbReference type="NCBI Taxonomy" id="1945"/>
    <lineage>
        <taxon>Bacteria</taxon>
        <taxon>Bacillati</taxon>
        <taxon>Actinomycetota</taxon>
        <taxon>Actinomycetes</taxon>
        <taxon>Kitasatosporales</taxon>
        <taxon>Streptomycetaceae</taxon>
        <taxon>Streptomyces</taxon>
    </lineage>
</organism>
<protein>
    <submittedName>
        <fullName evidence="1">Uncharacterized protein</fullName>
    </submittedName>
</protein>
<comment type="caution">
    <text evidence="1">The sequence shown here is derived from an EMBL/GenBank/DDBJ whole genome shotgun (WGS) entry which is preliminary data.</text>
</comment>
<gene>
    <name evidence="1" type="ORF">FF041_28110</name>
</gene>
<dbReference type="AlphaFoldDB" id="A0A646KNS3"/>
<dbReference type="Proteomes" id="UP000419138">
    <property type="component" value="Unassembled WGS sequence"/>
</dbReference>
<evidence type="ECO:0000313" key="2">
    <source>
        <dbReference type="Proteomes" id="UP000419138"/>
    </source>
</evidence>
<name>A0A646KNS3_STRJU</name>